<dbReference type="GO" id="GO:0009055">
    <property type="term" value="F:electron transfer activity"/>
    <property type="evidence" value="ECO:0007669"/>
    <property type="project" value="InterPro"/>
</dbReference>
<dbReference type="SUPFAM" id="SSF46626">
    <property type="entry name" value="Cytochrome c"/>
    <property type="match status" value="1"/>
</dbReference>
<keyword evidence="5" id="KW-0732">Signal</keyword>
<evidence type="ECO:0000313" key="7">
    <source>
        <dbReference type="EMBL" id="SSC66453.1"/>
    </source>
</evidence>
<keyword evidence="1 4" id="KW-0349">Heme</keyword>
<feature type="signal peptide" evidence="5">
    <location>
        <begin position="1"/>
        <end position="19"/>
    </location>
</feature>
<feature type="domain" description="Cytochrome c" evidence="6">
    <location>
        <begin position="21"/>
        <end position="88"/>
    </location>
</feature>
<dbReference type="GO" id="GO:0020037">
    <property type="term" value="F:heme binding"/>
    <property type="evidence" value="ECO:0007669"/>
    <property type="project" value="InterPro"/>
</dbReference>
<proteinExistence type="predicted"/>
<sequence>MIRAMSFALLVCLAGQAQAAGDPVAGEAAYAQACARCHRSVDRILPFIAGNDAAAKTAYLDALLADHRAPDPAMRADLIAYLLKVSGL</sequence>
<reference evidence="8" key="1">
    <citation type="submission" date="2018-07" db="EMBL/GenBank/DDBJ databases">
        <authorList>
            <person name="Peiro R."/>
            <person name="Begona"/>
            <person name="Cbmso G."/>
            <person name="Lopez M."/>
            <person name="Gonzalez S."/>
        </authorList>
    </citation>
    <scope>NUCLEOTIDE SEQUENCE [LARGE SCALE GENOMIC DNA]</scope>
</reference>
<keyword evidence="3 4" id="KW-0408">Iron</keyword>
<dbReference type="Proteomes" id="UP000254764">
    <property type="component" value="Unassembled WGS sequence"/>
</dbReference>
<evidence type="ECO:0000256" key="3">
    <source>
        <dbReference type="ARBA" id="ARBA00023004"/>
    </source>
</evidence>
<dbReference type="GO" id="GO:0046872">
    <property type="term" value="F:metal ion binding"/>
    <property type="evidence" value="ECO:0007669"/>
    <property type="project" value="UniProtKB-KW"/>
</dbReference>
<evidence type="ECO:0000256" key="4">
    <source>
        <dbReference type="PROSITE-ProRule" id="PRU00433"/>
    </source>
</evidence>
<dbReference type="EMBL" id="UEYP01000002">
    <property type="protein sequence ID" value="SSC66453.1"/>
    <property type="molecule type" value="Genomic_DNA"/>
</dbReference>
<gene>
    <name evidence="7" type="ORF">RHIZ70_2161</name>
</gene>
<organism evidence="7 8">
    <name type="scientific">Ciceribacter selenitireducens ATCC BAA-1503</name>
    <dbReference type="NCBI Taxonomy" id="1336235"/>
    <lineage>
        <taxon>Bacteria</taxon>
        <taxon>Pseudomonadati</taxon>
        <taxon>Pseudomonadota</taxon>
        <taxon>Alphaproteobacteria</taxon>
        <taxon>Hyphomicrobiales</taxon>
        <taxon>Rhizobiaceae</taxon>
        <taxon>Ciceribacter</taxon>
    </lineage>
</organism>
<evidence type="ECO:0000256" key="2">
    <source>
        <dbReference type="ARBA" id="ARBA00022723"/>
    </source>
</evidence>
<name>A0A376AG53_9HYPH</name>
<dbReference type="InterPro" id="IPR009056">
    <property type="entry name" value="Cyt_c-like_dom"/>
</dbReference>
<dbReference type="AlphaFoldDB" id="A0A376AG53"/>
<feature type="chain" id="PRO_5016597408" description="Cytochrome c domain-containing protein" evidence="5">
    <location>
        <begin position="20"/>
        <end position="88"/>
    </location>
</feature>
<evidence type="ECO:0000313" key="8">
    <source>
        <dbReference type="Proteomes" id="UP000254764"/>
    </source>
</evidence>
<dbReference type="PROSITE" id="PS51007">
    <property type="entry name" value="CYTC"/>
    <property type="match status" value="1"/>
</dbReference>
<evidence type="ECO:0000256" key="5">
    <source>
        <dbReference type="SAM" id="SignalP"/>
    </source>
</evidence>
<evidence type="ECO:0000259" key="6">
    <source>
        <dbReference type="PROSITE" id="PS51007"/>
    </source>
</evidence>
<keyword evidence="8" id="KW-1185">Reference proteome</keyword>
<dbReference type="STRING" id="1336235.GCA_000518785_00512"/>
<dbReference type="InterPro" id="IPR036909">
    <property type="entry name" value="Cyt_c-like_dom_sf"/>
</dbReference>
<evidence type="ECO:0000256" key="1">
    <source>
        <dbReference type="ARBA" id="ARBA00022617"/>
    </source>
</evidence>
<protein>
    <recommendedName>
        <fullName evidence="6">Cytochrome c domain-containing protein</fullName>
    </recommendedName>
</protein>
<accession>A0A376AG53</accession>
<keyword evidence="2 4" id="KW-0479">Metal-binding</keyword>